<dbReference type="AlphaFoldDB" id="A0A6L9VF45"/>
<gene>
    <name evidence="3" type="ORF">G3W61_18205</name>
    <name evidence="2" type="ORF">XP315_00140</name>
</gene>
<proteinExistence type="predicted"/>
<protein>
    <submittedName>
        <fullName evidence="3">Uncharacterized protein</fullName>
    </submittedName>
</protein>
<evidence type="ECO:0000313" key="2">
    <source>
        <dbReference type="EMBL" id="KLC12423.1"/>
    </source>
</evidence>
<reference evidence="3 5" key="2">
    <citation type="submission" date="2019-11" db="EMBL/GenBank/DDBJ databases">
        <title>Genome-resolved metagenomics to study the prevalence of co-infection and intraspecific heterogeneity among plant pathogen metapopulations.</title>
        <authorList>
            <person name="Newberry E."/>
            <person name="Bhandari R."/>
            <person name="Kemble J."/>
            <person name="Sikora E."/>
            <person name="Potnis N."/>
        </authorList>
    </citation>
    <scope>NUCLEOTIDE SEQUENCE [LARGE SCALE GENOMIC DNA]</scope>
    <source>
        <strain evidence="3">Xp_Tom_Tuscaloosa_18b</strain>
    </source>
</reference>
<name>A0A6L9VF45_XANPE</name>
<feature type="compositionally biased region" description="Basic and acidic residues" evidence="1">
    <location>
        <begin position="24"/>
        <end position="39"/>
    </location>
</feature>
<dbReference type="RefSeq" id="WP_033836092.1">
    <property type="nucleotide sequence ID" value="NZ_CP116308.1"/>
</dbReference>
<dbReference type="EMBL" id="JAAGYU010000106">
    <property type="protein sequence ID" value="NEL78155.1"/>
    <property type="molecule type" value="Genomic_DNA"/>
</dbReference>
<evidence type="ECO:0000313" key="5">
    <source>
        <dbReference type="Proteomes" id="UP000471082"/>
    </source>
</evidence>
<keyword evidence="4" id="KW-1185">Reference proteome</keyword>
<reference evidence="2 4" key="1">
    <citation type="submission" date="2015-02" db="EMBL/GenBank/DDBJ databases">
        <title>Whole genome sequencing of multiple isolates of three species of pepper and tomato-infecting xanthomonads reveals genetic diversity in field strains and pinpoints effectors responsible for host specificity.</title>
        <authorList>
            <person name="Schwartz A."/>
            <person name="Dahlbeck D."/>
            <person name="Staskawicz B."/>
            <person name="Bart R."/>
            <person name="Potnis N."/>
            <person name="Minsavage G."/>
            <person name="Timilsina S."/>
            <person name="Goss E."/>
            <person name="Jones J."/>
            <person name="Vallad G."/>
            <person name="Barak J."/>
            <person name="Miller S."/>
            <person name="Ritchie D."/>
            <person name="Martins J.Jr."/>
            <person name="Patane J.S."/>
            <person name="Setubal J.C."/>
        </authorList>
    </citation>
    <scope>NUCLEOTIDE SEQUENCE [LARGE SCALE GENOMIC DNA]</scope>
    <source>
        <strain evidence="2 4">Xp3-15</strain>
    </source>
</reference>
<evidence type="ECO:0000313" key="3">
    <source>
        <dbReference type="EMBL" id="NEL78155.1"/>
    </source>
</evidence>
<evidence type="ECO:0000256" key="1">
    <source>
        <dbReference type="SAM" id="MobiDB-lite"/>
    </source>
</evidence>
<sequence length="88" mass="9811">MTRPRHVLDAVLDGVADPAAMPEPECKRLDPVRPGEPPVRRLTDAELVALREEMREAGQRMKARLRAREAARNAGTQRFIASADRLPS</sequence>
<dbReference type="Proteomes" id="UP000035369">
    <property type="component" value="Unassembled WGS sequence"/>
</dbReference>
<organism evidence="3 5">
    <name type="scientific">Xanthomonas perforans</name>
    <dbReference type="NCBI Taxonomy" id="442694"/>
    <lineage>
        <taxon>Bacteria</taxon>
        <taxon>Pseudomonadati</taxon>
        <taxon>Pseudomonadota</taxon>
        <taxon>Gammaproteobacteria</taxon>
        <taxon>Lysobacterales</taxon>
        <taxon>Lysobacteraceae</taxon>
        <taxon>Xanthomonas</taxon>
    </lineage>
</organism>
<dbReference type="EMBL" id="JZUY01000003">
    <property type="protein sequence ID" value="KLC12423.1"/>
    <property type="molecule type" value="Genomic_DNA"/>
</dbReference>
<comment type="caution">
    <text evidence="3">The sequence shown here is derived from an EMBL/GenBank/DDBJ whole genome shotgun (WGS) entry which is preliminary data.</text>
</comment>
<evidence type="ECO:0000313" key="4">
    <source>
        <dbReference type="Proteomes" id="UP000035369"/>
    </source>
</evidence>
<dbReference type="GeneID" id="61780265"/>
<accession>A0A6L9VF45</accession>
<dbReference type="Proteomes" id="UP000471082">
    <property type="component" value="Unassembled WGS sequence"/>
</dbReference>
<feature type="region of interest" description="Disordered" evidence="1">
    <location>
        <begin position="18"/>
        <end position="39"/>
    </location>
</feature>